<dbReference type="AlphaFoldDB" id="A0A1D3SNC5"/>
<feature type="region of interest" description="Disordered" evidence="1">
    <location>
        <begin position="327"/>
        <end position="410"/>
    </location>
</feature>
<sequence>MALNPTLIQGNDHLFPANKGSEYTYLRRENVKLKLYLPDRTIKEDGMIFLTSIRLVFVKSEKSRTNVNFTGVELPLNLIEKPKFEQPVFGLNYLSGIVKPLVEHPNSLKSSCKWNIVFLNGECSSFLNYFFKVYDAAKKNKPLGALNEFNEQFFSNSNAYVDPNDPTFLYINEPNAENLYNPQGISQNHYISSNNQNNKEIPVYKRPYGAQQNSGNSNSSSNNNSSNNNSNYNMNNASNMMNYSQPSYMGNYDSTNNRGPYGQQTYIPNNMQNFNQNNVGPPNCDSQNNSLLPHYNQQDNRLLYNNPEGTMTHYNQHNNISNYDQLNYRGTYNHQGPNMNSANGNSNTNTDTNSYNNSNPNSYGNSNINSNSNSYGNNYSNASYNQPGIRTQGNQRIYPLHNQPNSQQFNPAYSEHFNNTFNQNCSLPTYSEQENYHHYQQSSGLYSLQNDHQSIRPNDQASSQANSQMNSQTKSQENNQPIN</sequence>
<dbReference type="KEGG" id="pmal:PMUG01_11017300"/>
<feature type="region of interest" description="Disordered" evidence="1">
    <location>
        <begin position="207"/>
        <end position="242"/>
    </location>
</feature>
<dbReference type="PANTHER" id="PTHR31606:SF1">
    <property type="entry name" value="WW DOMAIN BINDING PROTEIN 2, ISOFORM E"/>
    <property type="match status" value="1"/>
</dbReference>
<feature type="region of interest" description="Disordered" evidence="1">
    <location>
        <begin position="453"/>
        <end position="483"/>
    </location>
</feature>
<feature type="compositionally biased region" description="Polar residues" evidence="1">
    <location>
        <begin position="327"/>
        <end position="337"/>
    </location>
</feature>
<dbReference type="GO" id="GO:0005634">
    <property type="term" value="C:nucleus"/>
    <property type="evidence" value="ECO:0007669"/>
    <property type="project" value="TreeGrafter"/>
</dbReference>
<feature type="compositionally biased region" description="Low complexity" evidence="1">
    <location>
        <begin position="460"/>
        <end position="472"/>
    </location>
</feature>
<dbReference type="GO" id="GO:0003713">
    <property type="term" value="F:transcription coactivator activity"/>
    <property type="evidence" value="ECO:0007669"/>
    <property type="project" value="InterPro"/>
</dbReference>
<dbReference type="Proteomes" id="UP000219813">
    <property type="component" value="Chromosome 11"/>
</dbReference>
<dbReference type="RefSeq" id="XP_028862362.1">
    <property type="nucleotide sequence ID" value="XM_029005810.1"/>
</dbReference>
<evidence type="ECO:0000313" key="3">
    <source>
        <dbReference type="Proteomes" id="UP000219813"/>
    </source>
</evidence>
<dbReference type="GeneID" id="39869633"/>
<dbReference type="EMBL" id="LT594632">
    <property type="protein sequence ID" value="SCO92922.1"/>
    <property type="molecule type" value="Genomic_DNA"/>
</dbReference>
<dbReference type="VEuPathDB" id="PlasmoDB:PmUG01_11017300"/>
<dbReference type="PANTHER" id="PTHR31606">
    <property type="entry name" value="WW DOMAIN BINDING PROTEIN 2, ISOFORM E"/>
    <property type="match status" value="1"/>
</dbReference>
<gene>
    <name evidence="2" type="primary">PmUG01_11017300</name>
    <name evidence="2" type="ORF">PMUG01_11017300</name>
</gene>
<name>A0A1D3SNC5_PLAMA</name>
<dbReference type="GO" id="GO:0031490">
    <property type="term" value="F:chromatin DNA binding"/>
    <property type="evidence" value="ECO:0007669"/>
    <property type="project" value="TreeGrafter"/>
</dbReference>
<dbReference type="CDD" id="cd13214">
    <property type="entry name" value="PH-GRAM_WBP2"/>
    <property type="match status" value="1"/>
</dbReference>
<keyword evidence="3" id="KW-1185">Reference proteome</keyword>
<feature type="compositionally biased region" description="Polar residues" evidence="1">
    <location>
        <begin position="386"/>
        <end position="395"/>
    </location>
</feature>
<organism evidence="2 3">
    <name type="scientific">Plasmodium malariae</name>
    <dbReference type="NCBI Taxonomy" id="5858"/>
    <lineage>
        <taxon>Eukaryota</taxon>
        <taxon>Sar</taxon>
        <taxon>Alveolata</taxon>
        <taxon>Apicomplexa</taxon>
        <taxon>Aconoidasida</taxon>
        <taxon>Haemosporida</taxon>
        <taxon>Plasmodiidae</taxon>
        <taxon>Plasmodium</taxon>
        <taxon>Plasmodium (Plasmodium)</taxon>
    </lineage>
</organism>
<dbReference type="InterPro" id="IPR044852">
    <property type="entry name" value="WBP2-like"/>
</dbReference>
<dbReference type="OMA" id="EFTYLRR"/>
<proteinExistence type="predicted"/>
<feature type="compositionally biased region" description="Low complexity" evidence="1">
    <location>
        <begin position="213"/>
        <end position="242"/>
    </location>
</feature>
<feature type="compositionally biased region" description="Polar residues" evidence="1">
    <location>
        <begin position="473"/>
        <end position="483"/>
    </location>
</feature>
<evidence type="ECO:0000313" key="2">
    <source>
        <dbReference type="EMBL" id="SCO92922.1"/>
    </source>
</evidence>
<accession>A0A1D3SNC5</accession>
<feature type="compositionally biased region" description="Low complexity" evidence="1">
    <location>
        <begin position="338"/>
        <end position="385"/>
    </location>
</feature>
<reference evidence="2 3" key="1">
    <citation type="submission" date="2016-06" db="EMBL/GenBank/DDBJ databases">
        <authorList>
            <consortium name="Pathogen Informatics"/>
        </authorList>
    </citation>
    <scope>NUCLEOTIDE SEQUENCE [LARGE SCALE GENOMIC DNA]</scope>
</reference>
<evidence type="ECO:0008006" key="4">
    <source>
        <dbReference type="Google" id="ProtNLM"/>
    </source>
</evidence>
<dbReference type="OrthoDB" id="1259151at2759"/>
<protein>
    <recommendedName>
        <fullName evidence="4">Arabinogalactan protein</fullName>
    </recommendedName>
</protein>
<dbReference type="SUPFAM" id="SSF50729">
    <property type="entry name" value="PH domain-like"/>
    <property type="match status" value="1"/>
</dbReference>
<evidence type="ECO:0000256" key="1">
    <source>
        <dbReference type="SAM" id="MobiDB-lite"/>
    </source>
</evidence>